<dbReference type="Proteomes" id="UP000283295">
    <property type="component" value="Unassembled WGS sequence"/>
</dbReference>
<feature type="domain" description="BAAT/Acyl-CoA thioester hydrolase C-terminal" evidence="1">
    <location>
        <begin position="77"/>
        <end position="263"/>
    </location>
</feature>
<dbReference type="InterPro" id="IPR014940">
    <property type="entry name" value="BAAT_C"/>
</dbReference>
<dbReference type="EMBL" id="QRVK01000043">
    <property type="protein sequence ID" value="RGS37570.1"/>
    <property type="molecule type" value="Genomic_DNA"/>
</dbReference>
<gene>
    <name evidence="2" type="ORF">DWX94_12205</name>
</gene>
<evidence type="ECO:0000313" key="3">
    <source>
        <dbReference type="Proteomes" id="UP000283295"/>
    </source>
</evidence>
<reference evidence="2 3" key="1">
    <citation type="submission" date="2018-08" db="EMBL/GenBank/DDBJ databases">
        <title>A genome reference for cultivated species of the human gut microbiota.</title>
        <authorList>
            <person name="Zou Y."/>
            <person name="Xue W."/>
            <person name="Luo G."/>
        </authorList>
    </citation>
    <scope>NUCLEOTIDE SEQUENCE [LARGE SCALE GENOMIC DNA]</scope>
    <source>
        <strain evidence="2 3">AF22-21</strain>
    </source>
</reference>
<accession>A0A3R5WKC1</accession>
<dbReference type="Pfam" id="PF08840">
    <property type="entry name" value="BAAT_C"/>
    <property type="match status" value="1"/>
</dbReference>
<evidence type="ECO:0000313" key="2">
    <source>
        <dbReference type="EMBL" id="RGS37570.1"/>
    </source>
</evidence>
<dbReference type="Gene3D" id="3.40.50.1820">
    <property type="entry name" value="alpha/beta hydrolase"/>
    <property type="match status" value="1"/>
</dbReference>
<sequence>MEEKVVKKQFFEIEKDGFYGTYYENPNGADCAFIGLFGDDPNDFMAKCGAKWLHKNGVNALCVSPGRKNYSHVNNPLERIETAIAWLKSHGNRKIGIMGMSTAGMDSLVAASYFSDITLTFGLTASDFVWQGFEQGNKDGCKEWPIPGASTLSWRGEPLAYMPFVYEHPVYWQKIEEETKDSGDIERSTCLFIDSEKAREHTEEEMIKVENIKGKLFLIGADDDSFWEAGKYIRRMDQRLKERPHKCEYVPLVYEHGTHFVLPESMLRMALPVGLKFVMKFIFKAAKDYPNECEATRKDIDRRLSVALKEWIQE</sequence>
<evidence type="ECO:0000259" key="1">
    <source>
        <dbReference type="Pfam" id="PF08840"/>
    </source>
</evidence>
<comment type="caution">
    <text evidence="2">The sequence shown here is derived from an EMBL/GenBank/DDBJ whole genome shotgun (WGS) entry which is preliminary data.</text>
</comment>
<proteinExistence type="predicted"/>
<dbReference type="GO" id="GO:0016787">
    <property type="term" value="F:hydrolase activity"/>
    <property type="evidence" value="ECO:0007669"/>
    <property type="project" value="UniProtKB-KW"/>
</dbReference>
<protein>
    <submittedName>
        <fullName evidence="2">Acyl-CoA thioester hydrolase</fullName>
    </submittedName>
</protein>
<name>A0A3R5WKC1_9FIRM</name>
<dbReference type="SUPFAM" id="SSF53474">
    <property type="entry name" value="alpha/beta-Hydrolases"/>
    <property type="match status" value="1"/>
</dbReference>
<dbReference type="OrthoDB" id="355944at2"/>
<keyword evidence="2" id="KW-0378">Hydrolase</keyword>
<organism evidence="2 3">
    <name type="scientific">Coprococcus eutactus</name>
    <dbReference type="NCBI Taxonomy" id="33043"/>
    <lineage>
        <taxon>Bacteria</taxon>
        <taxon>Bacillati</taxon>
        <taxon>Bacillota</taxon>
        <taxon>Clostridia</taxon>
        <taxon>Lachnospirales</taxon>
        <taxon>Lachnospiraceae</taxon>
        <taxon>Coprococcus</taxon>
    </lineage>
</organism>
<dbReference type="InterPro" id="IPR029058">
    <property type="entry name" value="AB_hydrolase_fold"/>
</dbReference>
<dbReference type="AlphaFoldDB" id="A0A3R5WKC1"/>